<name>A0A4Q2K2S3_9ACTN</name>
<feature type="transmembrane region" description="Helical" evidence="7">
    <location>
        <begin position="98"/>
        <end position="118"/>
    </location>
</feature>
<keyword evidence="6 7" id="KW-0472">Membrane</keyword>
<reference evidence="10 11" key="1">
    <citation type="submission" date="2019-01" db="EMBL/GenBank/DDBJ databases">
        <title>Senegalimassilia sp. nov. KGMB04484 isolated human feces.</title>
        <authorList>
            <person name="Han K.-I."/>
            <person name="Kim J.-S."/>
            <person name="Lee K.C."/>
            <person name="Suh M.K."/>
            <person name="Eom M.K."/>
            <person name="Lee J.H."/>
            <person name="Park S.-H."/>
            <person name="Kang S.W."/>
            <person name="Park J.-E."/>
            <person name="Oh B.S."/>
            <person name="Yu S.Y."/>
            <person name="Choi S.-H."/>
            <person name="Lee D.H."/>
            <person name="Yoon H."/>
            <person name="Kim B.-Y."/>
            <person name="Lee J.H."/>
            <person name="Lee J.-S."/>
        </authorList>
    </citation>
    <scope>NUCLEOTIDE SEQUENCE [LARGE SCALE GENOMIC DNA]</scope>
    <source>
        <strain evidence="10 11">KGMB04484</strain>
    </source>
</reference>
<keyword evidence="11" id="KW-1185">Reference proteome</keyword>
<dbReference type="InterPro" id="IPR039421">
    <property type="entry name" value="Type_1_exporter"/>
</dbReference>
<keyword evidence="5 7" id="KW-1133">Transmembrane helix</keyword>
<feature type="transmembrane region" description="Helical" evidence="7">
    <location>
        <begin position="167"/>
        <end position="194"/>
    </location>
</feature>
<dbReference type="GO" id="GO:0016887">
    <property type="term" value="F:ATP hydrolysis activity"/>
    <property type="evidence" value="ECO:0007669"/>
    <property type="project" value="InterPro"/>
</dbReference>
<gene>
    <name evidence="10" type="ORF">ET524_07330</name>
</gene>
<feature type="transmembrane region" description="Helical" evidence="7">
    <location>
        <begin position="282"/>
        <end position="308"/>
    </location>
</feature>
<dbReference type="PROSITE" id="PS50893">
    <property type="entry name" value="ABC_TRANSPORTER_2"/>
    <property type="match status" value="1"/>
</dbReference>
<dbReference type="GO" id="GO:0005524">
    <property type="term" value="F:ATP binding"/>
    <property type="evidence" value="ECO:0007669"/>
    <property type="project" value="UniProtKB-KW"/>
</dbReference>
<dbReference type="SUPFAM" id="SSF90123">
    <property type="entry name" value="ABC transporter transmembrane region"/>
    <property type="match status" value="1"/>
</dbReference>
<dbReference type="Pfam" id="PF00005">
    <property type="entry name" value="ABC_tran"/>
    <property type="match status" value="1"/>
</dbReference>
<dbReference type="SMART" id="SM00382">
    <property type="entry name" value="AAA"/>
    <property type="match status" value="1"/>
</dbReference>
<comment type="caution">
    <text evidence="10">The sequence shown here is derived from an EMBL/GenBank/DDBJ whole genome shotgun (WGS) entry which is preliminary data.</text>
</comment>
<dbReference type="Gene3D" id="3.40.50.300">
    <property type="entry name" value="P-loop containing nucleotide triphosphate hydrolases"/>
    <property type="match status" value="1"/>
</dbReference>
<keyword evidence="2 7" id="KW-0812">Transmembrane</keyword>
<organism evidence="10 11">
    <name type="scientific">Senegalimassilia faecalis</name>
    <dbReference type="NCBI Taxonomy" id="2509433"/>
    <lineage>
        <taxon>Bacteria</taxon>
        <taxon>Bacillati</taxon>
        <taxon>Actinomycetota</taxon>
        <taxon>Coriobacteriia</taxon>
        <taxon>Coriobacteriales</taxon>
        <taxon>Coriobacteriaceae</taxon>
        <taxon>Senegalimassilia</taxon>
    </lineage>
</organism>
<dbReference type="InterPro" id="IPR027417">
    <property type="entry name" value="P-loop_NTPase"/>
</dbReference>
<dbReference type="PROSITE" id="PS50929">
    <property type="entry name" value="ABC_TM1F"/>
    <property type="match status" value="1"/>
</dbReference>
<feature type="transmembrane region" description="Helical" evidence="7">
    <location>
        <begin position="61"/>
        <end position="86"/>
    </location>
</feature>
<dbReference type="Gene3D" id="1.20.1560.10">
    <property type="entry name" value="ABC transporter type 1, transmembrane domain"/>
    <property type="match status" value="1"/>
</dbReference>
<evidence type="ECO:0000313" key="10">
    <source>
        <dbReference type="EMBL" id="RXZ54311.1"/>
    </source>
</evidence>
<dbReference type="AlphaFoldDB" id="A0A4Q2K2S3"/>
<accession>A0A4Q2K2S3</accession>
<evidence type="ECO:0000256" key="7">
    <source>
        <dbReference type="SAM" id="Phobius"/>
    </source>
</evidence>
<dbReference type="InterPro" id="IPR011527">
    <property type="entry name" value="ABC1_TM_dom"/>
</dbReference>
<evidence type="ECO:0000256" key="2">
    <source>
        <dbReference type="ARBA" id="ARBA00022692"/>
    </source>
</evidence>
<dbReference type="PANTHER" id="PTHR24221">
    <property type="entry name" value="ATP-BINDING CASSETTE SUB-FAMILY B"/>
    <property type="match status" value="1"/>
</dbReference>
<evidence type="ECO:0000259" key="8">
    <source>
        <dbReference type="PROSITE" id="PS50893"/>
    </source>
</evidence>
<dbReference type="GO" id="GO:0005886">
    <property type="term" value="C:plasma membrane"/>
    <property type="evidence" value="ECO:0007669"/>
    <property type="project" value="UniProtKB-SubCell"/>
</dbReference>
<evidence type="ECO:0000256" key="5">
    <source>
        <dbReference type="ARBA" id="ARBA00022989"/>
    </source>
</evidence>
<evidence type="ECO:0000259" key="9">
    <source>
        <dbReference type="PROSITE" id="PS50929"/>
    </source>
</evidence>
<dbReference type="Pfam" id="PF00664">
    <property type="entry name" value="ABC_membrane"/>
    <property type="match status" value="1"/>
</dbReference>
<keyword evidence="4 10" id="KW-0067">ATP-binding</keyword>
<feature type="transmembrane region" description="Helical" evidence="7">
    <location>
        <begin position="200"/>
        <end position="218"/>
    </location>
</feature>
<dbReference type="EMBL" id="SDPW01000001">
    <property type="protein sequence ID" value="RXZ54311.1"/>
    <property type="molecule type" value="Genomic_DNA"/>
</dbReference>
<dbReference type="InterPro" id="IPR017871">
    <property type="entry name" value="ABC_transporter-like_CS"/>
</dbReference>
<keyword evidence="3" id="KW-0547">Nucleotide-binding</keyword>
<feature type="domain" description="ABC transmembrane type-1" evidence="9">
    <location>
        <begin position="62"/>
        <end position="343"/>
    </location>
</feature>
<dbReference type="GO" id="GO:0034040">
    <property type="term" value="F:ATPase-coupled lipid transmembrane transporter activity"/>
    <property type="evidence" value="ECO:0007669"/>
    <property type="project" value="TreeGrafter"/>
</dbReference>
<dbReference type="InterPro" id="IPR036640">
    <property type="entry name" value="ABC1_TM_sf"/>
</dbReference>
<dbReference type="CDD" id="cd07346">
    <property type="entry name" value="ABC_6TM_exporters"/>
    <property type="match status" value="1"/>
</dbReference>
<dbReference type="InterPro" id="IPR003593">
    <property type="entry name" value="AAA+_ATPase"/>
</dbReference>
<dbReference type="PANTHER" id="PTHR24221:SF654">
    <property type="entry name" value="ATP-BINDING CASSETTE SUB-FAMILY B MEMBER 6"/>
    <property type="match status" value="1"/>
</dbReference>
<feature type="domain" description="ABC transporter" evidence="8">
    <location>
        <begin position="429"/>
        <end position="678"/>
    </location>
</feature>
<proteinExistence type="predicted"/>
<evidence type="ECO:0000256" key="6">
    <source>
        <dbReference type="ARBA" id="ARBA00023136"/>
    </source>
</evidence>
<evidence type="ECO:0000313" key="11">
    <source>
        <dbReference type="Proteomes" id="UP000293345"/>
    </source>
</evidence>
<dbReference type="SUPFAM" id="SSF52540">
    <property type="entry name" value="P-loop containing nucleoside triphosphate hydrolases"/>
    <property type="match status" value="2"/>
</dbReference>
<evidence type="ECO:0000256" key="1">
    <source>
        <dbReference type="ARBA" id="ARBA00004651"/>
    </source>
</evidence>
<dbReference type="PROSITE" id="PS00211">
    <property type="entry name" value="ABC_TRANSPORTER_1"/>
    <property type="match status" value="1"/>
</dbReference>
<protein>
    <submittedName>
        <fullName evidence="10">ABC transporter ATP-binding protein</fullName>
    </submittedName>
</protein>
<dbReference type="GO" id="GO:0140359">
    <property type="term" value="F:ABC-type transporter activity"/>
    <property type="evidence" value="ECO:0007669"/>
    <property type="project" value="InterPro"/>
</dbReference>
<dbReference type="InterPro" id="IPR003439">
    <property type="entry name" value="ABC_transporter-like_ATP-bd"/>
</dbReference>
<dbReference type="Proteomes" id="UP000293345">
    <property type="component" value="Unassembled WGS sequence"/>
</dbReference>
<evidence type="ECO:0000256" key="3">
    <source>
        <dbReference type="ARBA" id="ARBA00022741"/>
    </source>
</evidence>
<comment type="subcellular location">
    <subcellularLocation>
        <location evidence="1">Cell membrane</location>
        <topology evidence="1">Multi-pass membrane protein</topology>
    </subcellularLocation>
</comment>
<sequence length="679" mass="71822">MQGRKCRHKARGQARARVVRPARSRHRWQSGAEMMRGAAREQDKVTYAWLFAQSKAQHGRIVALSALCALQAAVLVSFALACRAVIDQAVAGNVDGLLASAAALAGVIVSQLVLRLAINGTQERIRARFALELRKSMLDSIFTARYGNVLRFHSGELSNRMFSDVQAVSNGVSTIIPSFVSMIAQLVFAIAVLALISPPMVALFVGAALLSFVLARTLRGRLKALHRAVQEKEGAVRVFLQEALEHQLVIRSFGAQPATSAHADVLQEDHFAAQMRRRGWSIAANASFAFFFNALYAVALTWCAFALLHGTMSYGTLMAVLQLVARIQAPVSSLSGMLPQLYQALASAERLMEVAELSHSENRLPMTAAEFYQRFSGVRICDLAFSYRDEEGGSEAEAAPQASGCDAAGGEGAGALSDAVGGVLAGDAAEKTALASSEGEVASLFCDGAFVPKGSFVVVEGPSGSGKSTLFKLVLGAYDADGFAYEFADDAPECGEAADGEDPGALVAFDAPAVSCGLVAPAINAAVTACPASQVPPRVFAYVPQDNFLFAGSVRENVAFAASDATDDQVKRACEAACAWGFVKELPQGINTMIGEHGQGLSQGQLQRLAIARAVCSGAPIMVLDEVTSALDDATEAAVLANIAALPGKTVFVAAHRAKAREFATMRLRVENGMMREVR</sequence>
<evidence type="ECO:0000256" key="4">
    <source>
        <dbReference type="ARBA" id="ARBA00022840"/>
    </source>
</evidence>